<dbReference type="EMBL" id="ML993856">
    <property type="protein sequence ID" value="KAF2205431.1"/>
    <property type="molecule type" value="Genomic_DNA"/>
</dbReference>
<proteinExistence type="predicted"/>
<dbReference type="Proteomes" id="UP000799536">
    <property type="component" value="Unassembled WGS sequence"/>
</dbReference>
<feature type="compositionally biased region" description="Basic and acidic residues" evidence="1">
    <location>
        <begin position="16"/>
        <end position="29"/>
    </location>
</feature>
<dbReference type="AlphaFoldDB" id="A0A9P4MW63"/>
<sequence length="171" mass="17949">MAPKRSPGSDPSSPPNDKRPRTDEQREHQQAQSAPTHATRTYNVSTGQAPAWDMGSPRQASSRPGSSSGPLDPHLTNRGADRAALDTRRRSTSNVPASVAVSSGCSMHQDGNGSNARSPTDSAVTATSGATEISHHSHVRTAPIAQMIPLPASGVPSQTTYIKPTRLAYCS</sequence>
<feature type="compositionally biased region" description="Polar residues" evidence="1">
    <location>
        <begin position="30"/>
        <end position="48"/>
    </location>
</feature>
<organism evidence="2 3">
    <name type="scientific">Delitschia confertaspora ATCC 74209</name>
    <dbReference type="NCBI Taxonomy" id="1513339"/>
    <lineage>
        <taxon>Eukaryota</taxon>
        <taxon>Fungi</taxon>
        <taxon>Dikarya</taxon>
        <taxon>Ascomycota</taxon>
        <taxon>Pezizomycotina</taxon>
        <taxon>Dothideomycetes</taxon>
        <taxon>Pleosporomycetidae</taxon>
        <taxon>Pleosporales</taxon>
        <taxon>Delitschiaceae</taxon>
        <taxon>Delitschia</taxon>
    </lineage>
</organism>
<feature type="compositionally biased region" description="Basic and acidic residues" evidence="1">
    <location>
        <begin position="79"/>
        <end position="89"/>
    </location>
</feature>
<feature type="compositionally biased region" description="Polar residues" evidence="1">
    <location>
        <begin position="92"/>
        <end position="131"/>
    </location>
</feature>
<feature type="region of interest" description="Disordered" evidence="1">
    <location>
        <begin position="1"/>
        <end position="138"/>
    </location>
</feature>
<reference evidence="2" key="1">
    <citation type="journal article" date="2020" name="Stud. Mycol.">
        <title>101 Dothideomycetes genomes: a test case for predicting lifestyles and emergence of pathogens.</title>
        <authorList>
            <person name="Haridas S."/>
            <person name="Albert R."/>
            <person name="Binder M."/>
            <person name="Bloem J."/>
            <person name="Labutti K."/>
            <person name="Salamov A."/>
            <person name="Andreopoulos B."/>
            <person name="Baker S."/>
            <person name="Barry K."/>
            <person name="Bills G."/>
            <person name="Bluhm B."/>
            <person name="Cannon C."/>
            <person name="Castanera R."/>
            <person name="Culley D."/>
            <person name="Daum C."/>
            <person name="Ezra D."/>
            <person name="Gonzalez J."/>
            <person name="Henrissat B."/>
            <person name="Kuo A."/>
            <person name="Liang C."/>
            <person name="Lipzen A."/>
            <person name="Lutzoni F."/>
            <person name="Magnuson J."/>
            <person name="Mondo S."/>
            <person name="Nolan M."/>
            <person name="Ohm R."/>
            <person name="Pangilinan J."/>
            <person name="Park H.-J."/>
            <person name="Ramirez L."/>
            <person name="Alfaro M."/>
            <person name="Sun H."/>
            <person name="Tritt A."/>
            <person name="Yoshinaga Y."/>
            <person name="Zwiers L.-H."/>
            <person name="Turgeon B."/>
            <person name="Goodwin S."/>
            <person name="Spatafora J."/>
            <person name="Crous P."/>
            <person name="Grigoriev I."/>
        </authorList>
    </citation>
    <scope>NUCLEOTIDE SEQUENCE</scope>
    <source>
        <strain evidence="2">ATCC 74209</strain>
    </source>
</reference>
<keyword evidence="3" id="KW-1185">Reference proteome</keyword>
<evidence type="ECO:0000313" key="2">
    <source>
        <dbReference type="EMBL" id="KAF2205431.1"/>
    </source>
</evidence>
<comment type="caution">
    <text evidence="2">The sequence shown here is derived from an EMBL/GenBank/DDBJ whole genome shotgun (WGS) entry which is preliminary data.</text>
</comment>
<feature type="compositionally biased region" description="Polar residues" evidence="1">
    <location>
        <begin position="58"/>
        <end position="69"/>
    </location>
</feature>
<accession>A0A9P4MW63</accession>
<evidence type="ECO:0000256" key="1">
    <source>
        <dbReference type="SAM" id="MobiDB-lite"/>
    </source>
</evidence>
<evidence type="ECO:0000313" key="3">
    <source>
        <dbReference type="Proteomes" id="UP000799536"/>
    </source>
</evidence>
<feature type="compositionally biased region" description="Low complexity" evidence="1">
    <location>
        <begin position="1"/>
        <end position="11"/>
    </location>
</feature>
<gene>
    <name evidence="2" type="ORF">GQ43DRAFT_16416</name>
</gene>
<protein>
    <submittedName>
        <fullName evidence="2">Uncharacterized protein</fullName>
    </submittedName>
</protein>
<name>A0A9P4MW63_9PLEO</name>